<dbReference type="KEGG" id="ica:Intca_3110"/>
<dbReference type="PANTHER" id="PTHR30121">
    <property type="entry name" value="UNCHARACTERIZED PROTEIN YJGR-RELATED"/>
    <property type="match status" value="1"/>
</dbReference>
<feature type="region of interest" description="Disordered" evidence="1">
    <location>
        <begin position="1"/>
        <end position="65"/>
    </location>
</feature>
<dbReference type="RefSeq" id="WP_013493908.1">
    <property type="nucleotide sequence ID" value="NC_014830.1"/>
</dbReference>
<dbReference type="Proteomes" id="UP000008914">
    <property type="component" value="Chromosome"/>
</dbReference>
<dbReference type="eggNOG" id="COG3451">
    <property type="taxonomic scope" value="Bacteria"/>
</dbReference>
<accession>E6SCJ2</accession>
<feature type="compositionally biased region" description="Basic residues" evidence="1">
    <location>
        <begin position="18"/>
        <end position="32"/>
    </location>
</feature>
<keyword evidence="3" id="KW-1185">Reference proteome</keyword>
<dbReference type="EMBL" id="CP002343">
    <property type="protein sequence ID" value="ADU49596.1"/>
    <property type="molecule type" value="Genomic_DNA"/>
</dbReference>
<protein>
    <recommendedName>
        <fullName evidence="4">ATP-binding protein</fullName>
    </recommendedName>
</protein>
<reference evidence="2 3" key="1">
    <citation type="journal article" date="2010" name="Stand. Genomic Sci.">
        <title>Complete genome sequence of Intrasporangium calvum type strain (7 KIP).</title>
        <authorList>
            <person name="Del Rio T.G."/>
            <person name="Chertkov O."/>
            <person name="Yasawong M."/>
            <person name="Lucas S."/>
            <person name="Deshpande S."/>
            <person name="Cheng J.F."/>
            <person name="Detter C."/>
            <person name="Tapia R."/>
            <person name="Han C."/>
            <person name="Goodwin L."/>
            <person name="Pitluck S."/>
            <person name="Liolios K."/>
            <person name="Ivanova N."/>
            <person name="Mavromatis K."/>
            <person name="Pati A."/>
            <person name="Chen A."/>
            <person name="Palaniappan K."/>
            <person name="Land M."/>
            <person name="Hauser L."/>
            <person name="Chang Y.J."/>
            <person name="Jeffries C.D."/>
            <person name="Rohde M."/>
            <person name="Pukall R."/>
            <person name="Sikorski J."/>
            <person name="Goker M."/>
            <person name="Woyke T."/>
            <person name="Bristow J."/>
            <person name="Eisen J.A."/>
            <person name="Markowitz V."/>
            <person name="Hugenholtz P."/>
            <person name="Kyrpides N.C."/>
            <person name="Klenk H.P."/>
            <person name="Lapidus A."/>
        </authorList>
    </citation>
    <scope>NUCLEOTIDE SEQUENCE [LARGE SCALE GENOMIC DNA]</scope>
    <source>
        <strain evidence="3">ATCC 23552 / DSM 43043 / JCM 3097 / NBRC 12989 / 7 KIP</strain>
    </source>
</reference>
<evidence type="ECO:0000256" key="1">
    <source>
        <dbReference type="SAM" id="MobiDB-lite"/>
    </source>
</evidence>
<dbReference type="OrthoDB" id="9804380at2"/>
<sequence>MANPRVHTSVIYTSPQRGRARRREQRALRRATKALAAQRESQESTESQKPSRDPRPSMLPALGENRPEALRQLRTLSLPAHRATSDVLAGAYPFLAEAGLGEAGVFIGQDAWSGGGFCFDPWVLYQNGVLTNPNCLLAGAVGKGKSCLAKSIATRSIALGRRVYVPGDPKGEWTAVAKQVGGATIALGAGTRNRLNPLDPGPRPAGVADEEWLATVAMRRRTLLGSLAESALGRPLSAVEHTSLDTALGTVVSTDDVPTLPRVVEHLLSPAPSSGHEPGGGSVAELTRDGRELAHALRRLVAGDLAGLFDGPSTVGFDPDLPMVTLDLSRIHGSDQLTAMVMTCASAWMEAALTDPDAGQRWIIYDEAWRLIRQPALLARMQAQWKLSRGYGIANLLVIHRLSDLDAVGDASSGARAIAHGLLADCATKIVYQQEPGETPHATKSLGLTSTEAAQLPDLRQGEGLWHVGQRAFIIRHLATDAELELFDTNARMRTRSPGSAAL</sequence>
<gene>
    <name evidence="2" type="ordered locus">Intca_3110</name>
</gene>
<dbReference type="HOGENOM" id="CLU_024859_2_0_11"/>
<dbReference type="SUPFAM" id="SSF52540">
    <property type="entry name" value="P-loop containing nucleoside triphosphate hydrolases"/>
    <property type="match status" value="1"/>
</dbReference>
<evidence type="ECO:0000313" key="3">
    <source>
        <dbReference type="Proteomes" id="UP000008914"/>
    </source>
</evidence>
<dbReference type="AlphaFoldDB" id="E6SCJ2"/>
<organism evidence="2 3">
    <name type="scientific">Intrasporangium calvum (strain ATCC 23552 / DSM 43043 / JCM 3097 / NBRC 12989 / NCIMB 10167 / NRRL B-3866 / 7 KIP)</name>
    <dbReference type="NCBI Taxonomy" id="710696"/>
    <lineage>
        <taxon>Bacteria</taxon>
        <taxon>Bacillati</taxon>
        <taxon>Actinomycetota</taxon>
        <taxon>Actinomycetes</taxon>
        <taxon>Micrococcales</taxon>
        <taxon>Intrasporangiaceae</taxon>
        <taxon>Intrasporangium</taxon>
    </lineage>
</organism>
<evidence type="ECO:0000313" key="2">
    <source>
        <dbReference type="EMBL" id="ADU49596.1"/>
    </source>
</evidence>
<dbReference type="PANTHER" id="PTHR30121:SF6">
    <property type="entry name" value="SLR6007 PROTEIN"/>
    <property type="match status" value="1"/>
</dbReference>
<dbReference type="Gene3D" id="3.40.50.300">
    <property type="entry name" value="P-loop containing nucleotide triphosphate hydrolases"/>
    <property type="match status" value="2"/>
</dbReference>
<dbReference type="InterPro" id="IPR051162">
    <property type="entry name" value="T4SS_component"/>
</dbReference>
<dbReference type="InterPro" id="IPR027417">
    <property type="entry name" value="P-loop_NTPase"/>
</dbReference>
<name>E6SCJ2_INTC7</name>
<proteinExistence type="predicted"/>
<evidence type="ECO:0008006" key="4">
    <source>
        <dbReference type="Google" id="ProtNLM"/>
    </source>
</evidence>
<dbReference type="STRING" id="710696.Intca_3110"/>